<dbReference type="PANTHER" id="PTHR43333:SF1">
    <property type="entry name" value="D-ISOMER SPECIFIC 2-HYDROXYACID DEHYDROGENASE NAD-BINDING DOMAIN-CONTAINING PROTEIN"/>
    <property type="match status" value="1"/>
</dbReference>
<name>A0A5Q0TFG7_9VIBR</name>
<sequence length="315" mass="35236">MNSPTQTTSSSPHHLYIASKQADIYHTFFQQQYLPNVVLTDDKSQATIVLGDPPQMAAQLELFPNLIWLQATYAGVDTLVQESVRKDYQLTNVKGIFGQLISEYVLGYSLSYLRHFGCYQQQQQIKQWQPHPYNTVKGKTMVILGTGSIGNQLARAVSALGFIAVGVNRSGQAPDNNAFHHIYSIAQLDRAFAQADVVVNALPNTPQTDKLLSHSAFQHCHGALFFNIGRGHTLDEPALLAALDCGQISHAFLDVFREEPLSQDSPLWLHPNITITPHIAANSFPEQVWDIFTENYHLFDQQQALKNVIDFELGY</sequence>
<dbReference type="PANTHER" id="PTHR43333">
    <property type="entry name" value="2-HACID_DH_C DOMAIN-CONTAINING PROTEIN"/>
    <property type="match status" value="1"/>
</dbReference>
<gene>
    <name evidence="4" type="ORF">GFB47_00590</name>
</gene>
<evidence type="ECO:0000313" key="4">
    <source>
        <dbReference type="EMBL" id="QGA64049.1"/>
    </source>
</evidence>
<dbReference type="SUPFAM" id="SSF51735">
    <property type="entry name" value="NAD(P)-binding Rossmann-fold domains"/>
    <property type="match status" value="1"/>
</dbReference>
<keyword evidence="1" id="KW-0560">Oxidoreductase</keyword>
<evidence type="ECO:0000256" key="2">
    <source>
        <dbReference type="ARBA" id="ARBA00023027"/>
    </source>
</evidence>
<organism evidence="4 5">
    <name type="scientific">Vibrio algicola</name>
    <dbReference type="NCBI Taxonomy" id="2662262"/>
    <lineage>
        <taxon>Bacteria</taxon>
        <taxon>Pseudomonadati</taxon>
        <taxon>Pseudomonadota</taxon>
        <taxon>Gammaproteobacteria</taxon>
        <taxon>Vibrionales</taxon>
        <taxon>Vibrionaceae</taxon>
        <taxon>Vibrio</taxon>
    </lineage>
</organism>
<dbReference type="Proteomes" id="UP000348942">
    <property type="component" value="Chromosome 1"/>
</dbReference>
<dbReference type="InterPro" id="IPR006140">
    <property type="entry name" value="D-isomer_DH_NAD-bd"/>
</dbReference>
<dbReference type="SUPFAM" id="SSF52283">
    <property type="entry name" value="Formate/glycerate dehydrogenase catalytic domain-like"/>
    <property type="match status" value="1"/>
</dbReference>
<dbReference type="InterPro" id="IPR036291">
    <property type="entry name" value="NAD(P)-bd_dom_sf"/>
</dbReference>
<feature type="domain" description="D-isomer specific 2-hydroxyacid dehydrogenase NAD-binding" evidence="3">
    <location>
        <begin position="107"/>
        <end position="280"/>
    </location>
</feature>
<dbReference type="EMBL" id="CP045699">
    <property type="protein sequence ID" value="QGA64049.1"/>
    <property type="molecule type" value="Genomic_DNA"/>
</dbReference>
<keyword evidence="2" id="KW-0520">NAD</keyword>
<proteinExistence type="predicted"/>
<dbReference type="CDD" id="cd05300">
    <property type="entry name" value="2-Hacid_dh_1"/>
    <property type="match status" value="1"/>
</dbReference>
<dbReference type="GO" id="GO:0051287">
    <property type="term" value="F:NAD binding"/>
    <property type="evidence" value="ECO:0007669"/>
    <property type="project" value="InterPro"/>
</dbReference>
<dbReference type="FunFam" id="3.40.50.720:FF:000363">
    <property type="entry name" value="D-isomer specific 2-hydroxyacid dehydrogenase"/>
    <property type="match status" value="1"/>
</dbReference>
<evidence type="ECO:0000259" key="3">
    <source>
        <dbReference type="Pfam" id="PF02826"/>
    </source>
</evidence>
<accession>A0A5Q0TFG7</accession>
<evidence type="ECO:0000313" key="5">
    <source>
        <dbReference type="Proteomes" id="UP000348942"/>
    </source>
</evidence>
<dbReference type="GO" id="GO:0016491">
    <property type="term" value="F:oxidoreductase activity"/>
    <property type="evidence" value="ECO:0007669"/>
    <property type="project" value="UniProtKB-KW"/>
</dbReference>
<keyword evidence="5" id="KW-1185">Reference proteome</keyword>
<dbReference type="AlphaFoldDB" id="A0A5Q0TFG7"/>
<evidence type="ECO:0000256" key="1">
    <source>
        <dbReference type="ARBA" id="ARBA00023002"/>
    </source>
</evidence>
<dbReference type="Pfam" id="PF02826">
    <property type="entry name" value="2-Hacid_dh_C"/>
    <property type="match status" value="1"/>
</dbReference>
<dbReference type="Gene3D" id="3.40.50.720">
    <property type="entry name" value="NAD(P)-binding Rossmann-like Domain"/>
    <property type="match status" value="2"/>
</dbReference>
<protein>
    <submittedName>
        <fullName evidence="4">D-2-hydroxyacid dehydrogenase</fullName>
    </submittedName>
</protein>
<dbReference type="RefSeq" id="WP_153445676.1">
    <property type="nucleotide sequence ID" value="NZ_CP045699.1"/>
</dbReference>
<reference evidence="4 5" key="1">
    <citation type="submission" date="2019-10" db="EMBL/GenBank/DDBJ databases">
        <title>Vibrio sp. nov., isolated from Coralline algae surface.</title>
        <authorList>
            <person name="Geng Y."/>
            <person name="Zhang X."/>
        </authorList>
    </citation>
    <scope>NUCLEOTIDE SEQUENCE [LARGE SCALE GENOMIC DNA]</scope>
    <source>
        <strain evidence="4 5">SM1977</strain>
    </source>
</reference>